<name>A0A9P3M1U9_9FUNG</name>
<dbReference type="EMBL" id="BQFW01000015">
    <property type="protein sequence ID" value="GJJ78400.1"/>
    <property type="molecule type" value="Genomic_DNA"/>
</dbReference>
<reference evidence="1" key="1">
    <citation type="submission" date="2021-11" db="EMBL/GenBank/DDBJ databases">
        <authorList>
            <person name="Herlambang A."/>
            <person name="Guo Y."/>
            <person name="Takashima Y."/>
            <person name="Nishizawa T."/>
        </authorList>
    </citation>
    <scope>NUCLEOTIDE SEQUENCE</scope>
    <source>
        <strain evidence="1">E1425</strain>
    </source>
</reference>
<sequence>MNNKLRISCVLEGEPTSKGFIQYMDSEAVVFDLTKRLMDLMGLVFNPLDSSNVPTLWSANLGKLKEGSPVLVKLLSRQTKLEKPTQALSTLPQDATIIVTVQQERSAVSGTASSARSVSQLMSESEILGRKLPDLVYDRAEEPSKATTNSPYRRTPALVTTWTDFQSAAASKKYSTEQKFNRNLFEFNTLPSAVVDEASLTTELYTNVFKVLNGLVPPGSLFIHRPGAANVVGQPDLIYRVPPYKAMILIEVKTKWVMECDDLAQKYNDDRKLIANGSKPENSVILPLEQIYGYLVHNRLKYGVLTTYEQTYFLKREGNTLLVSPTIYHTDRFPTALQCYKHIVDLVNEDHSSVFSSVVSFISSSMSSRGL</sequence>
<dbReference type="OrthoDB" id="2434546at2759"/>
<dbReference type="AlphaFoldDB" id="A0A9P3M1U9"/>
<organism evidence="1 2">
    <name type="scientific">Entomortierella parvispora</name>
    <dbReference type="NCBI Taxonomy" id="205924"/>
    <lineage>
        <taxon>Eukaryota</taxon>
        <taxon>Fungi</taxon>
        <taxon>Fungi incertae sedis</taxon>
        <taxon>Mucoromycota</taxon>
        <taxon>Mortierellomycotina</taxon>
        <taxon>Mortierellomycetes</taxon>
        <taxon>Mortierellales</taxon>
        <taxon>Mortierellaceae</taxon>
        <taxon>Entomortierella</taxon>
    </lineage>
</organism>
<reference evidence="1" key="2">
    <citation type="journal article" date="2022" name="Microbiol. Resour. Announc.">
        <title>Whole-Genome Sequence of Entomortierella parvispora E1425, a Mucoromycotan Fungus Associated with Burkholderiaceae-Related Endosymbiotic Bacteria.</title>
        <authorList>
            <person name="Herlambang A."/>
            <person name="Guo Y."/>
            <person name="Takashima Y."/>
            <person name="Narisawa K."/>
            <person name="Ohta H."/>
            <person name="Nishizawa T."/>
        </authorList>
    </citation>
    <scope>NUCLEOTIDE SEQUENCE</scope>
    <source>
        <strain evidence="1">E1425</strain>
    </source>
</reference>
<gene>
    <name evidence="1" type="ORF">EMPS_10759</name>
</gene>
<proteinExistence type="predicted"/>
<accession>A0A9P3M1U9</accession>
<evidence type="ECO:0000313" key="2">
    <source>
        <dbReference type="Proteomes" id="UP000827284"/>
    </source>
</evidence>
<keyword evidence="2" id="KW-1185">Reference proteome</keyword>
<comment type="caution">
    <text evidence="1">The sequence shown here is derived from an EMBL/GenBank/DDBJ whole genome shotgun (WGS) entry which is preliminary data.</text>
</comment>
<protein>
    <submittedName>
        <fullName evidence="1">Uncharacterized protein</fullName>
    </submittedName>
</protein>
<evidence type="ECO:0000313" key="1">
    <source>
        <dbReference type="EMBL" id="GJJ78400.1"/>
    </source>
</evidence>
<dbReference type="Proteomes" id="UP000827284">
    <property type="component" value="Unassembled WGS sequence"/>
</dbReference>